<proteinExistence type="predicted"/>
<dbReference type="Proteomes" id="UP001164250">
    <property type="component" value="Chromosome 1"/>
</dbReference>
<reference evidence="2" key="1">
    <citation type="journal article" date="2023" name="G3 (Bethesda)">
        <title>Genome assembly and association tests identify interacting loci associated with vigor, precocity, and sex in interspecific pistachio rootstocks.</title>
        <authorList>
            <person name="Palmer W."/>
            <person name="Jacygrad E."/>
            <person name="Sagayaradj S."/>
            <person name="Cavanaugh K."/>
            <person name="Han R."/>
            <person name="Bertier L."/>
            <person name="Beede B."/>
            <person name="Kafkas S."/>
            <person name="Golino D."/>
            <person name="Preece J."/>
            <person name="Michelmore R."/>
        </authorList>
    </citation>
    <scope>NUCLEOTIDE SEQUENCE [LARGE SCALE GENOMIC DNA]</scope>
</reference>
<sequence>MVKPNAKVPWDHFSFLHVSIPTLTDASSTNPLEFVLRAQQIINGHKSSLAVYLTGQLLEIVKKFRGPEAVTKYIHATLEFECGNHKLPWGQGRKRRWLIIQLEVCTSRWLVHLRYFKNKISFTFMLCLKSQGLM</sequence>
<accession>A0ACC1C7K4</accession>
<comment type="caution">
    <text evidence="1">The sequence shown here is derived from an EMBL/GenBank/DDBJ whole genome shotgun (WGS) entry which is preliminary data.</text>
</comment>
<dbReference type="EMBL" id="CM047897">
    <property type="protein sequence ID" value="KAJ0111805.1"/>
    <property type="molecule type" value="Genomic_DNA"/>
</dbReference>
<name>A0ACC1C7K4_9ROSI</name>
<gene>
    <name evidence="1" type="ORF">Patl1_02276</name>
</gene>
<keyword evidence="2" id="KW-1185">Reference proteome</keyword>
<evidence type="ECO:0000313" key="1">
    <source>
        <dbReference type="EMBL" id="KAJ0111805.1"/>
    </source>
</evidence>
<protein>
    <submittedName>
        <fullName evidence="1">Uncharacterized protein</fullName>
    </submittedName>
</protein>
<organism evidence="1 2">
    <name type="scientific">Pistacia atlantica</name>
    <dbReference type="NCBI Taxonomy" id="434234"/>
    <lineage>
        <taxon>Eukaryota</taxon>
        <taxon>Viridiplantae</taxon>
        <taxon>Streptophyta</taxon>
        <taxon>Embryophyta</taxon>
        <taxon>Tracheophyta</taxon>
        <taxon>Spermatophyta</taxon>
        <taxon>Magnoliopsida</taxon>
        <taxon>eudicotyledons</taxon>
        <taxon>Gunneridae</taxon>
        <taxon>Pentapetalae</taxon>
        <taxon>rosids</taxon>
        <taxon>malvids</taxon>
        <taxon>Sapindales</taxon>
        <taxon>Anacardiaceae</taxon>
        <taxon>Pistacia</taxon>
    </lineage>
</organism>
<evidence type="ECO:0000313" key="2">
    <source>
        <dbReference type="Proteomes" id="UP001164250"/>
    </source>
</evidence>